<organism evidence="2 3">
    <name type="scientific">Podospora fimiseda</name>
    <dbReference type="NCBI Taxonomy" id="252190"/>
    <lineage>
        <taxon>Eukaryota</taxon>
        <taxon>Fungi</taxon>
        <taxon>Dikarya</taxon>
        <taxon>Ascomycota</taxon>
        <taxon>Pezizomycotina</taxon>
        <taxon>Sordariomycetes</taxon>
        <taxon>Sordariomycetidae</taxon>
        <taxon>Sordariales</taxon>
        <taxon>Podosporaceae</taxon>
        <taxon>Podospora</taxon>
    </lineage>
</organism>
<feature type="region of interest" description="Disordered" evidence="1">
    <location>
        <begin position="1"/>
        <end position="144"/>
    </location>
</feature>
<protein>
    <submittedName>
        <fullName evidence="2">Uncharacterized protein</fullName>
    </submittedName>
</protein>
<accession>A0AAN7GPQ4</accession>
<name>A0AAN7GPQ4_9PEZI</name>
<proteinExistence type="predicted"/>
<sequence>MLTDTSFLPPAPTNHMAQSVQHSVHQAPVSASMSTTAPSPAQQQQQQQLHRQPQPSVVMAPPPSRSSVTPTTSALTPPEENSSQQQGRKRPNVPEGNPSLKSPEKRRRTAPPTYIDLQQPGQSHVGGVANTSSSNGGGSNNNNIDAAAKAKASSNANAAAVPTPAGTPTTSPLTASAVTDSILAIAEALRKTKPAWQEQAMDIFFRDFPNEDPDLQIKIAEKALTDENKAMFFCKMPEPLRKHWVKRLREVHNRVV</sequence>
<evidence type="ECO:0000313" key="2">
    <source>
        <dbReference type="EMBL" id="KAK4223922.1"/>
    </source>
</evidence>
<gene>
    <name evidence="2" type="ORF">QBC38DRAFT_35162</name>
</gene>
<feature type="compositionally biased region" description="Low complexity" evidence="1">
    <location>
        <begin position="27"/>
        <end position="55"/>
    </location>
</feature>
<feature type="compositionally biased region" description="Polar residues" evidence="1">
    <location>
        <begin position="15"/>
        <end position="24"/>
    </location>
</feature>
<keyword evidence="3" id="KW-1185">Reference proteome</keyword>
<dbReference type="AlphaFoldDB" id="A0AAN7GPQ4"/>
<dbReference type="EMBL" id="MU865409">
    <property type="protein sequence ID" value="KAK4223922.1"/>
    <property type="molecule type" value="Genomic_DNA"/>
</dbReference>
<evidence type="ECO:0000313" key="3">
    <source>
        <dbReference type="Proteomes" id="UP001301958"/>
    </source>
</evidence>
<reference evidence="2" key="1">
    <citation type="journal article" date="2023" name="Mol. Phylogenet. Evol.">
        <title>Genome-scale phylogeny and comparative genomics of the fungal order Sordariales.</title>
        <authorList>
            <person name="Hensen N."/>
            <person name="Bonometti L."/>
            <person name="Westerberg I."/>
            <person name="Brannstrom I.O."/>
            <person name="Guillou S."/>
            <person name="Cros-Aarteil S."/>
            <person name="Calhoun S."/>
            <person name="Haridas S."/>
            <person name="Kuo A."/>
            <person name="Mondo S."/>
            <person name="Pangilinan J."/>
            <person name="Riley R."/>
            <person name="LaButti K."/>
            <person name="Andreopoulos B."/>
            <person name="Lipzen A."/>
            <person name="Chen C."/>
            <person name="Yan M."/>
            <person name="Daum C."/>
            <person name="Ng V."/>
            <person name="Clum A."/>
            <person name="Steindorff A."/>
            <person name="Ohm R.A."/>
            <person name="Martin F."/>
            <person name="Silar P."/>
            <person name="Natvig D.O."/>
            <person name="Lalanne C."/>
            <person name="Gautier V."/>
            <person name="Ament-Velasquez S.L."/>
            <person name="Kruys A."/>
            <person name="Hutchinson M.I."/>
            <person name="Powell A.J."/>
            <person name="Barry K."/>
            <person name="Miller A.N."/>
            <person name="Grigoriev I.V."/>
            <person name="Debuchy R."/>
            <person name="Gladieux P."/>
            <person name="Hiltunen Thoren M."/>
            <person name="Johannesson H."/>
        </authorList>
    </citation>
    <scope>NUCLEOTIDE SEQUENCE</scope>
    <source>
        <strain evidence="2">CBS 990.96</strain>
    </source>
</reference>
<comment type="caution">
    <text evidence="2">The sequence shown here is derived from an EMBL/GenBank/DDBJ whole genome shotgun (WGS) entry which is preliminary data.</text>
</comment>
<reference evidence="2" key="2">
    <citation type="submission" date="2023-05" db="EMBL/GenBank/DDBJ databases">
        <authorList>
            <consortium name="Lawrence Berkeley National Laboratory"/>
            <person name="Steindorff A."/>
            <person name="Hensen N."/>
            <person name="Bonometti L."/>
            <person name="Westerberg I."/>
            <person name="Brannstrom I.O."/>
            <person name="Guillou S."/>
            <person name="Cros-Aarteil S."/>
            <person name="Calhoun S."/>
            <person name="Haridas S."/>
            <person name="Kuo A."/>
            <person name="Mondo S."/>
            <person name="Pangilinan J."/>
            <person name="Riley R."/>
            <person name="Labutti K."/>
            <person name="Andreopoulos B."/>
            <person name="Lipzen A."/>
            <person name="Chen C."/>
            <person name="Yanf M."/>
            <person name="Daum C."/>
            <person name="Ng V."/>
            <person name="Clum A."/>
            <person name="Ohm R."/>
            <person name="Martin F."/>
            <person name="Silar P."/>
            <person name="Natvig D."/>
            <person name="Lalanne C."/>
            <person name="Gautier V."/>
            <person name="Ament-Velasquez S.L."/>
            <person name="Kruys A."/>
            <person name="Hutchinson M.I."/>
            <person name="Powell A.J."/>
            <person name="Barry K."/>
            <person name="Miller A.N."/>
            <person name="Grigoriev I.V."/>
            <person name="Debuchy R."/>
            <person name="Gladieux P."/>
            <person name="Thoren M.H."/>
            <person name="Johannesson H."/>
        </authorList>
    </citation>
    <scope>NUCLEOTIDE SEQUENCE</scope>
    <source>
        <strain evidence="2">CBS 990.96</strain>
    </source>
</reference>
<dbReference type="Proteomes" id="UP001301958">
    <property type="component" value="Unassembled WGS sequence"/>
</dbReference>
<evidence type="ECO:0000256" key="1">
    <source>
        <dbReference type="SAM" id="MobiDB-lite"/>
    </source>
</evidence>